<dbReference type="Gene3D" id="3.90.180.10">
    <property type="entry name" value="Medium-chain alcohol dehydrogenases, catalytic domain"/>
    <property type="match status" value="1"/>
</dbReference>
<dbReference type="InterPro" id="IPR036291">
    <property type="entry name" value="NAD(P)-bd_dom_sf"/>
</dbReference>
<dbReference type="Proteomes" id="UP000031192">
    <property type="component" value="Unassembled WGS sequence"/>
</dbReference>
<accession>A0A0B4G3W5</accession>
<evidence type="ECO:0000259" key="1">
    <source>
        <dbReference type="SMART" id="SM00829"/>
    </source>
</evidence>
<dbReference type="SUPFAM" id="SSF50129">
    <property type="entry name" value="GroES-like"/>
    <property type="match status" value="1"/>
</dbReference>
<proteinExistence type="predicted"/>
<dbReference type="Pfam" id="PF13602">
    <property type="entry name" value="ADH_zinc_N_2"/>
    <property type="match status" value="1"/>
</dbReference>
<dbReference type="PANTHER" id="PTHR11695">
    <property type="entry name" value="ALCOHOL DEHYDROGENASE RELATED"/>
    <property type="match status" value="1"/>
</dbReference>
<dbReference type="GO" id="GO:0005739">
    <property type="term" value="C:mitochondrion"/>
    <property type="evidence" value="ECO:0007669"/>
    <property type="project" value="TreeGrafter"/>
</dbReference>
<name>A0A0B4G3W5_METGA</name>
<comment type="caution">
    <text evidence="2">The sequence shown here is derived from an EMBL/GenBank/DDBJ whole genome shotgun (WGS) entry which is preliminary data.</text>
</comment>
<gene>
    <name evidence="2" type="ORF">MGU_11341</name>
</gene>
<dbReference type="HOGENOM" id="CLU_026673_3_3_1"/>
<dbReference type="PANTHER" id="PTHR11695:SF294">
    <property type="entry name" value="RETICULON-4-INTERACTING PROTEIN 1, MITOCHONDRIAL"/>
    <property type="match status" value="1"/>
</dbReference>
<protein>
    <submittedName>
        <fullName evidence="2">Alcohol dehydrogenase superfamily, zinc-type</fullName>
    </submittedName>
</protein>
<evidence type="ECO:0000313" key="3">
    <source>
        <dbReference type="Proteomes" id="UP000031192"/>
    </source>
</evidence>
<dbReference type="InterPro" id="IPR013154">
    <property type="entry name" value="ADH-like_N"/>
</dbReference>
<dbReference type="InterPro" id="IPR011032">
    <property type="entry name" value="GroES-like_sf"/>
</dbReference>
<feature type="domain" description="Enoyl reductase (ER)" evidence="1">
    <location>
        <begin position="10"/>
        <end position="351"/>
    </location>
</feature>
<reference evidence="2 3" key="1">
    <citation type="journal article" date="2014" name="Proc. Natl. Acad. Sci. U.S.A.">
        <title>Trajectory and genomic determinants of fungal-pathogen speciation and host adaptation.</title>
        <authorList>
            <person name="Hu X."/>
            <person name="Xiao G."/>
            <person name="Zheng P."/>
            <person name="Shang Y."/>
            <person name="Su Y."/>
            <person name="Zhang X."/>
            <person name="Liu X."/>
            <person name="Zhan S."/>
            <person name="St Leger R.J."/>
            <person name="Wang C."/>
        </authorList>
    </citation>
    <scope>NUCLEOTIDE SEQUENCE [LARGE SCALE GENOMIC DNA]</scope>
    <source>
        <strain evidence="2 3">ARSEF 977</strain>
    </source>
</reference>
<dbReference type="Gene3D" id="3.40.50.720">
    <property type="entry name" value="NAD(P)-binding Rossmann-like Domain"/>
    <property type="match status" value="1"/>
</dbReference>
<dbReference type="GO" id="GO:0016491">
    <property type="term" value="F:oxidoreductase activity"/>
    <property type="evidence" value="ECO:0007669"/>
    <property type="project" value="InterPro"/>
</dbReference>
<dbReference type="EMBL" id="AZNH01000169">
    <property type="protein sequence ID" value="KID81280.1"/>
    <property type="molecule type" value="Genomic_DNA"/>
</dbReference>
<sequence length="356" mass="38649">MLAVTAPTYTDPSRYELSNVPKPKATEPTDVVIQVYAASINPVDVKKVDGIFKQAVKDSFPYKIGYDAAGVVVQIGKDVKALKVGDEVYTRLPEVNRGSWSEFVKCAEKFIALKPKNITFGDAASLPLAGVTALQVLRQYKGSLDGKTVLIPGGLSGTGAFACQLAKNVFHAGKVITTVSTTKVTKVHELLGAGVVDEIIDYTKNSPIELIPPRSVDFLFDTTGQSMEFLPLLKPTTGIIVSISAIPSAETLQAHDVMLRPDNPRIPLLIRLYLNAGDSIQKLKAWYYGVDYKCWLLEPNGKDLTTLKCYVEDGKLVPVIGARIDLNDITQVRQACQVTYSGKGGLGKTVFDVIKE</sequence>
<dbReference type="Pfam" id="PF08240">
    <property type="entry name" value="ADH_N"/>
    <property type="match status" value="1"/>
</dbReference>
<evidence type="ECO:0000313" key="2">
    <source>
        <dbReference type="EMBL" id="KID81280.1"/>
    </source>
</evidence>
<dbReference type="CDD" id="cd05289">
    <property type="entry name" value="MDR_like_2"/>
    <property type="match status" value="1"/>
</dbReference>
<dbReference type="OrthoDB" id="9992527at2759"/>
<keyword evidence="3" id="KW-1185">Reference proteome</keyword>
<dbReference type="InterPro" id="IPR050700">
    <property type="entry name" value="YIM1/Zinc_Alcohol_DH_Fams"/>
</dbReference>
<dbReference type="SMART" id="SM00829">
    <property type="entry name" value="PKS_ER"/>
    <property type="match status" value="1"/>
</dbReference>
<dbReference type="SUPFAM" id="SSF51735">
    <property type="entry name" value="NAD(P)-binding Rossmann-fold domains"/>
    <property type="match status" value="1"/>
</dbReference>
<dbReference type="AlphaFoldDB" id="A0A0B4G3W5"/>
<organism evidence="2 3">
    <name type="scientific">Metarhizium guizhouense (strain ARSEF 977)</name>
    <dbReference type="NCBI Taxonomy" id="1276136"/>
    <lineage>
        <taxon>Eukaryota</taxon>
        <taxon>Fungi</taxon>
        <taxon>Dikarya</taxon>
        <taxon>Ascomycota</taxon>
        <taxon>Pezizomycotina</taxon>
        <taxon>Sordariomycetes</taxon>
        <taxon>Hypocreomycetidae</taxon>
        <taxon>Hypocreales</taxon>
        <taxon>Clavicipitaceae</taxon>
        <taxon>Metarhizium</taxon>
    </lineage>
</organism>
<dbReference type="InterPro" id="IPR020843">
    <property type="entry name" value="ER"/>
</dbReference>